<keyword evidence="16" id="KW-1185">Reference proteome</keyword>
<comment type="caution">
    <text evidence="15">The sequence shown here is derived from an EMBL/GenBank/DDBJ whole genome shotgun (WGS) entry which is preliminary data.</text>
</comment>
<dbReference type="Proteomes" id="UP000761534">
    <property type="component" value="Unassembled WGS sequence"/>
</dbReference>
<dbReference type="UniPathway" id="UPA00222"/>
<dbReference type="SUPFAM" id="SSF53448">
    <property type="entry name" value="Nucleotide-diphospho-sugar transferases"/>
    <property type="match status" value="1"/>
</dbReference>
<dbReference type="EMBL" id="SWFS01000366">
    <property type="protein sequence ID" value="KAA8908297.1"/>
    <property type="molecule type" value="Genomic_DNA"/>
</dbReference>
<accession>A0A642V5K5</accession>
<reference evidence="15" key="1">
    <citation type="journal article" date="2019" name="G3 (Bethesda)">
        <title>Genome Assemblies of Two Rare Opportunistic Yeast Pathogens: Diutina rugosa (syn. Candida rugosa) and Trichomonascus ciferrii (syn. Candida ciferrii).</title>
        <authorList>
            <person name="Mixao V."/>
            <person name="Saus E."/>
            <person name="Hansen A.P."/>
            <person name="Lass-Florl C."/>
            <person name="Gabaldon T."/>
        </authorList>
    </citation>
    <scope>NUCLEOTIDE SEQUENCE</scope>
    <source>
        <strain evidence="15">CBS 4856</strain>
    </source>
</reference>
<evidence type="ECO:0000256" key="9">
    <source>
        <dbReference type="ARBA" id="ARBA00022692"/>
    </source>
</evidence>
<gene>
    <name evidence="15" type="ORF">TRICI_004783</name>
</gene>
<keyword evidence="8" id="KW-0808">Transferase</keyword>
<comment type="pathway">
    <text evidence="3">Sphingolipid metabolism.</text>
</comment>
<evidence type="ECO:0000256" key="10">
    <source>
        <dbReference type="ARBA" id="ARBA00022989"/>
    </source>
</evidence>
<proteinExistence type="inferred from homology"/>
<dbReference type="Gene3D" id="3.90.550.10">
    <property type="entry name" value="Spore Coat Polysaccharide Biosynthesis Protein SpsA, Chain A"/>
    <property type="match status" value="1"/>
</dbReference>
<keyword evidence="9" id="KW-0812">Transmembrane</keyword>
<comment type="similarity">
    <text evidence="4">Belongs to the glycosyltransferase 2 family.</text>
</comment>
<dbReference type="GO" id="GO:0016020">
    <property type="term" value="C:membrane"/>
    <property type="evidence" value="ECO:0007669"/>
    <property type="project" value="UniProtKB-SubCell"/>
</dbReference>
<evidence type="ECO:0000256" key="12">
    <source>
        <dbReference type="ARBA" id="ARBA00031017"/>
    </source>
</evidence>
<evidence type="ECO:0000256" key="11">
    <source>
        <dbReference type="ARBA" id="ARBA00023136"/>
    </source>
</evidence>
<sequence>MESCLNSAFLQDYPKFEVIFCVEAEDDPAIEVANRIIEAHPDVDARLMVGRADYGPNPKVNNLAKGYAAAKYDIVWVLDSNVWISPGAMGRSVDTFNRNPRTKLVHHLPMCVSINPGWEGNWGAKLDEMFMLTSHSKFYTALNTMAFAPCVMGKSNLYRRSDLDRAVNMPDGQGIRKFALYIAEDNMIADALWKTGGRTAMTSDSAIQPLGDVPLDGYFNRRVRWLRVRRYMVLAATMVEPTTESIVCGLFGTFAWSVLIFNTGLWNWKFFLTHMLLWCLIDYWHFHNLLAFKNVEHFYGNVPFFAKKFYSPNHGSSPRSFFRSWLWVWCLREVLALPIWITALSGHKIQWRNRPFIIKPDLTAEEA</sequence>
<evidence type="ECO:0000256" key="5">
    <source>
        <dbReference type="ARBA" id="ARBA00012699"/>
    </source>
</evidence>
<evidence type="ECO:0000256" key="7">
    <source>
        <dbReference type="ARBA" id="ARBA00022676"/>
    </source>
</evidence>
<name>A0A642V5K5_9ASCO</name>
<evidence type="ECO:0000256" key="8">
    <source>
        <dbReference type="ARBA" id="ARBA00022679"/>
    </source>
</evidence>
<dbReference type="PANTHER" id="PTHR12726:SF0">
    <property type="entry name" value="CERAMIDE GLUCOSYLTRANSFERASE"/>
    <property type="match status" value="1"/>
</dbReference>
<dbReference type="PANTHER" id="PTHR12726">
    <property type="entry name" value="CERAMIDE GLUCOSYLTRANSFERASE"/>
    <property type="match status" value="1"/>
</dbReference>
<dbReference type="GO" id="GO:0006679">
    <property type="term" value="P:glucosylceramide biosynthetic process"/>
    <property type="evidence" value="ECO:0007669"/>
    <property type="project" value="TreeGrafter"/>
</dbReference>
<dbReference type="InterPro" id="IPR029044">
    <property type="entry name" value="Nucleotide-diphossugar_trans"/>
</dbReference>
<dbReference type="GO" id="GO:0008120">
    <property type="term" value="F:ceramide glucosyltransferase activity"/>
    <property type="evidence" value="ECO:0007669"/>
    <property type="project" value="UniProtKB-EC"/>
</dbReference>
<dbReference type="EC" id="2.4.1.80" evidence="5"/>
<evidence type="ECO:0000256" key="6">
    <source>
        <dbReference type="ARBA" id="ARBA00019988"/>
    </source>
</evidence>
<protein>
    <recommendedName>
        <fullName evidence="6">Ceramide glucosyltransferase</fullName>
        <ecNumber evidence="5">2.4.1.80</ecNumber>
    </recommendedName>
    <alternativeName>
        <fullName evidence="13">Glucosylceramide synthase</fullName>
    </alternativeName>
    <alternativeName>
        <fullName evidence="14">UDP-glucose ceramide glucosyltransferase</fullName>
    </alternativeName>
    <alternativeName>
        <fullName evidence="12">UDP-glucose:N-acylsphingosine D-glucosyltransferase</fullName>
    </alternativeName>
</protein>
<organism evidence="15 16">
    <name type="scientific">Trichomonascus ciferrii</name>
    <dbReference type="NCBI Taxonomy" id="44093"/>
    <lineage>
        <taxon>Eukaryota</taxon>
        <taxon>Fungi</taxon>
        <taxon>Dikarya</taxon>
        <taxon>Ascomycota</taxon>
        <taxon>Saccharomycotina</taxon>
        <taxon>Dipodascomycetes</taxon>
        <taxon>Dipodascales</taxon>
        <taxon>Trichomonascaceae</taxon>
        <taxon>Trichomonascus</taxon>
        <taxon>Trichomonascus ciferrii complex</taxon>
    </lineage>
</organism>
<dbReference type="InterPro" id="IPR025993">
    <property type="entry name" value="Ceramide_glucosylTrfase"/>
</dbReference>
<evidence type="ECO:0000256" key="4">
    <source>
        <dbReference type="ARBA" id="ARBA00006739"/>
    </source>
</evidence>
<keyword evidence="10" id="KW-1133">Transmembrane helix</keyword>
<evidence type="ECO:0000256" key="1">
    <source>
        <dbReference type="ARBA" id="ARBA00004141"/>
    </source>
</evidence>
<dbReference type="AlphaFoldDB" id="A0A642V5K5"/>
<evidence type="ECO:0000313" key="15">
    <source>
        <dbReference type="EMBL" id="KAA8908297.1"/>
    </source>
</evidence>
<comment type="pathway">
    <text evidence="2">Lipid metabolism; sphingolipid metabolism.</text>
</comment>
<keyword evidence="7" id="KW-0328">Glycosyltransferase</keyword>
<dbReference type="OrthoDB" id="1483400at2759"/>
<dbReference type="VEuPathDB" id="FungiDB:TRICI_004783"/>
<evidence type="ECO:0000256" key="2">
    <source>
        <dbReference type="ARBA" id="ARBA00004760"/>
    </source>
</evidence>
<comment type="subcellular location">
    <subcellularLocation>
        <location evidence="1">Membrane</location>
        <topology evidence="1">Multi-pass membrane protein</topology>
    </subcellularLocation>
</comment>
<dbReference type="Pfam" id="PF13506">
    <property type="entry name" value="Glyco_transf_21"/>
    <property type="match status" value="1"/>
</dbReference>
<evidence type="ECO:0000256" key="3">
    <source>
        <dbReference type="ARBA" id="ARBA00004991"/>
    </source>
</evidence>
<evidence type="ECO:0000313" key="16">
    <source>
        <dbReference type="Proteomes" id="UP000761534"/>
    </source>
</evidence>
<keyword evidence="11" id="KW-0472">Membrane</keyword>
<evidence type="ECO:0000256" key="13">
    <source>
        <dbReference type="ARBA" id="ARBA00031543"/>
    </source>
</evidence>
<evidence type="ECO:0000256" key="14">
    <source>
        <dbReference type="ARBA" id="ARBA00032575"/>
    </source>
</evidence>